<name>A0A7W2F643_9BURK</name>
<dbReference type="RefSeq" id="WP_182151560.1">
    <property type="nucleotide sequence ID" value="NZ_JACEZU010000001.1"/>
</dbReference>
<dbReference type="EMBL" id="JACEZU010000001">
    <property type="protein sequence ID" value="MBA5685806.1"/>
    <property type="molecule type" value="Genomic_DNA"/>
</dbReference>
<keyword evidence="2" id="KW-1185">Reference proteome</keyword>
<protein>
    <submittedName>
        <fullName evidence="1">Uncharacterized protein</fullName>
    </submittedName>
</protein>
<organism evidence="1 2">
    <name type="scientific">Rugamonas apoptosis</name>
    <dbReference type="NCBI Taxonomy" id="2758570"/>
    <lineage>
        <taxon>Bacteria</taxon>
        <taxon>Pseudomonadati</taxon>
        <taxon>Pseudomonadota</taxon>
        <taxon>Betaproteobacteria</taxon>
        <taxon>Burkholderiales</taxon>
        <taxon>Oxalobacteraceae</taxon>
        <taxon>Telluria group</taxon>
        <taxon>Rugamonas</taxon>
    </lineage>
</organism>
<sequence length="68" mass="7227">MFDIAQQCTQAGNALLAAQLAALRAYAEAMLDGGMLCAERHADVYRTTLATGTVAARQIMWAPVDPVC</sequence>
<evidence type="ECO:0000313" key="2">
    <source>
        <dbReference type="Proteomes" id="UP000573499"/>
    </source>
</evidence>
<dbReference type="Proteomes" id="UP000573499">
    <property type="component" value="Unassembled WGS sequence"/>
</dbReference>
<comment type="caution">
    <text evidence="1">The sequence shown here is derived from an EMBL/GenBank/DDBJ whole genome shotgun (WGS) entry which is preliminary data.</text>
</comment>
<evidence type="ECO:0000313" key="1">
    <source>
        <dbReference type="EMBL" id="MBA5685806.1"/>
    </source>
</evidence>
<dbReference type="AlphaFoldDB" id="A0A7W2F643"/>
<accession>A0A7W2F643</accession>
<reference evidence="1 2" key="1">
    <citation type="submission" date="2020-07" db="EMBL/GenBank/DDBJ databases">
        <title>Novel species isolated from subtropical streams in China.</title>
        <authorList>
            <person name="Lu H."/>
        </authorList>
    </citation>
    <scope>NUCLEOTIDE SEQUENCE [LARGE SCALE GENOMIC DNA]</scope>
    <source>
        <strain evidence="1 2">LX47W</strain>
    </source>
</reference>
<gene>
    <name evidence="1" type="ORF">H3H39_01915</name>
</gene>
<proteinExistence type="predicted"/>